<evidence type="ECO:0000256" key="1">
    <source>
        <dbReference type="SAM" id="SignalP"/>
    </source>
</evidence>
<feature type="signal peptide" evidence="1">
    <location>
        <begin position="1"/>
        <end position="15"/>
    </location>
</feature>
<protein>
    <submittedName>
        <fullName evidence="2">Putative secreted protein</fullName>
    </submittedName>
</protein>
<dbReference type="EMBL" id="GFTR01003878">
    <property type="protein sequence ID" value="JAW12548.1"/>
    <property type="molecule type" value="Transcribed_RNA"/>
</dbReference>
<reference evidence="2" key="1">
    <citation type="journal article" date="2018" name="PLoS Negl. Trop. Dis.">
        <title>An insight into the salivary gland and fat body transcriptome of Panstrongylus lignarius (Hemiptera: Heteroptera), the main vector of Chagas disease in Peru.</title>
        <authorList>
            <person name="Nevoa J.C."/>
            <person name="Mendes M.T."/>
            <person name="da Silva M.V."/>
            <person name="Soares S.C."/>
            <person name="Oliveira C.J.F."/>
            <person name="Ribeiro J.M.C."/>
        </authorList>
    </citation>
    <scope>NUCLEOTIDE SEQUENCE</scope>
</reference>
<accession>A0A224XRU6</accession>
<name>A0A224XRU6_9HEMI</name>
<organism evidence="2">
    <name type="scientific">Panstrongylus lignarius</name>
    <dbReference type="NCBI Taxonomy" id="156445"/>
    <lineage>
        <taxon>Eukaryota</taxon>
        <taxon>Metazoa</taxon>
        <taxon>Ecdysozoa</taxon>
        <taxon>Arthropoda</taxon>
        <taxon>Hexapoda</taxon>
        <taxon>Insecta</taxon>
        <taxon>Pterygota</taxon>
        <taxon>Neoptera</taxon>
        <taxon>Paraneoptera</taxon>
        <taxon>Hemiptera</taxon>
        <taxon>Heteroptera</taxon>
        <taxon>Panheteroptera</taxon>
        <taxon>Cimicomorpha</taxon>
        <taxon>Reduviidae</taxon>
        <taxon>Triatominae</taxon>
        <taxon>Panstrongylus</taxon>
    </lineage>
</organism>
<evidence type="ECO:0000313" key="2">
    <source>
        <dbReference type="EMBL" id="JAW12548.1"/>
    </source>
</evidence>
<dbReference type="AlphaFoldDB" id="A0A224XRU6"/>
<sequence length="232" mass="25451">MFLIAFIYVLSSVSCFDNSEDKSGDPTKSPSSDRSLFRFSIAIWVSASLIRRSRKAVFRAPLFLPLLRGSNPSFGEILFSTPPCTTDGSILTFLLVVKSCGEFVLPDNERRICADSVGLPILVVVFSGGLPLPLPRPRLPQPPRPYPDVVGVATVPLNVFVGLVEFGEHTVSLVIEERPFTSKNLAASKSGVRFSSDTLVSPQYMNSTKDLSTENFMSFRTINGWLPNCLSK</sequence>
<keyword evidence="1" id="KW-0732">Signal</keyword>
<proteinExistence type="predicted"/>
<feature type="chain" id="PRO_5013234203" evidence="1">
    <location>
        <begin position="16"/>
        <end position="232"/>
    </location>
</feature>